<dbReference type="InterPro" id="IPR000812">
    <property type="entry name" value="TFIIB"/>
</dbReference>
<sequence length="273" mass="30108">MTTESQDAVLEHLTSIQQSLDLDENIQQYAELLISELTTQELQIRSPARTAAACFLIACRLRETPIRVTKIADASDATKSEILNEKKRISDTLELGIPNDDPTVILEEACNKLSLSDEIQARAQQIADLGIEAGVTSGVSPYTYAAAVLYITSSAANTDLSQVDIADQFDVSTATLRDRRDDLLNTTGSHLFELQYPTAPPEAISLVNDLLHHAQTVKWAQGKRHMGILAGAWWYAANKYQIETNVSELTALTGVSESTIRARYEDFVRSHND</sequence>
<organism evidence="5 6">
    <name type="scientific">Halopenitus malekzadehii</name>
    <dbReference type="NCBI Taxonomy" id="1267564"/>
    <lineage>
        <taxon>Archaea</taxon>
        <taxon>Methanobacteriati</taxon>
        <taxon>Methanobacteriota</taxon>
        <taxon>Stenosarchaea group</taxon>
        <taxon>Halobacteria</taxon>
        <taxon>Halobacteriales</taxon>
        <taxon>Haloferacaceae</taxon>
        <taxon>Halopenitus</taxon>
    </lineage>
</organism>
<keyword evidence="6" id="KW-1185">Reference proteome</keyword>
<dbReference type="InterPro" id="IPR036915">
    <property type="entry name" value="Cyclin-like_sf"/>
</dbReference>
<dbReference type="Proteomes" id="UP000199215">
    <property type="component" value="Unassembled WGS sequence"/>
</dbReference>
<dbReference type="AlphaFoldDB" id="A0A1H6K7F7"/>
<dbReference type="InterPro" id="IPR013763">
    <property type="entry name" value="Cyclin-like_dom"/>
</dbReference>
<reference evidence="5 6" key="1">
    <citation type="submission" date="2016-10" db="EMBL/GenBank/DDBJ databases">
        <authorList>
            <person name="de Groot N.N."/>
        </authorList>
    </citation>
    <scope>NUCLEOTIDE SEQUENCE [LARGE SCALE GENOMIC DNA]</scope>
    <source>
        <strain evidence="5 6">IBRC-M10418</strain>
    </source>
</reference>
<keyword evidence="3" id="KW-0804">Transcription</keyword>
<evidence type="ECO:0000256" key="3">
    <source>
        <dbReference type="ARBA" id="ARBA00023163"/>
    </source>
</evidence>
<keyword evidence="5" id="KW-0648">Protein biosynthesis</keyword>
<evidence type="ECO:0000313" key="6">
    <source>
        <dbReference type="Proteomes" id="UP000199215"/>
    </source>
</evidence>
<accession>A0A1H6K7F7</accession>
<protein>
    <submittedName>
        <fullName evidence="5">Transcription initiation factor TFIIB</fullName>
    </submittedName>
</protein>
<evidence type="ECO:0000259" key="4">
    <source>
        <dbReference type="SMART" id="SM00385"/>
    </source>
</evidence>
<dbReference type="SMART" id="SM00385">
    <property type="entry name" value="CYCLIN"/>
    <property type="match status" value="2"/>
</dbReference>
<dbReference type="OrthoDB" id="338867at2157"/>
<dbReference type="GO" id="GO:0017025">
    <property type="term" value="F:TBP-class protein binding"/>
    <property type="evidence" value="ECO:0007669"/>
    <property type="project" value="InterPro"/>
</dbReference>
<keyword evidence="1" id="KW-0677">Repeat</keyword>
<evidence type="ECO:0000313" key="5">
    <source>
        <dbReference type="EMBL" id="SEH67392.1"/>
    </source>
</evidence>
<dbReference type="SUPFAM" id="SSF47954">
    <property type="entry name" value="Cyclin-like"/>
    <property type="match status" value="3"/>
</dbReference>
<dbReference type="RefSeq" id="WP_092818028.1">
    <property type="nucleotide sequence ID" value="NZ_FNWU01000028.1"/>
</dbReference>
<name>A0A1H6K7F7_9EURY</name>
<evidence type="ECO:0000256" key="2">
    <source>
        <dbReference type="ARBA" id="ARBA00023015"/>
    </source>
</evidence>
<dbReference type="PANTHER" id="PTHR11618">
    <property type="entry name" value="TRANSCRIPTION INITIATION FACTOR IIB-RELATED"/>
    <property type="match status" value="1"/>
</dbReference>
<dbReference type="PANTHER" id="PTHR11618:SF13">
    <property type="entry name" value="TRANSCRIPTION INITIATION FACTOR IIB"/>
    <property type="match status" value="1"/>
</dbReference>
<dbReference type="CDD" id="cd00043">
    <property type="entry name" value="CYCLIN_SF"/>
    <property type="match status" value="1"/>
</dbReference>
<keyword evidence="2" id="KW-0805">Transcription regulation</keyword>
<dbReference type="GO" id="GO:0003743">
    <property type="term" value="F:translation initiation factor activity"/>
    <property type="evidence" value="ECO:0007669"/>
    <property type="project" value="UniProtKB-KW"/>
</dbReference>
<dbReference type="STRING" id="1267564.SAMN05192561_12813"/>
<dbReference type="InterPro" id="IPR013150">
    <property type="entry name" value="TFIIB_cyclin"/>
</dbReference>
<proteinExistence type="predicted"/>
<gene>
    <name evidence="5" type="ORF">SAMN05192561_12813</name>
</gene>
<dbReference type="Pfam" id="PF00382">
    <property type="entry name" value="TFIIB"/>
    <property type="match status" value="3"/>
</dbReference>
<dbReference type="PRINTS" id="PR00685">
    <property type="entry name" value="TIFACTORIIB"/>
</dbReference>
<feature type="domain" description="Cyclin-like" evidence="4">
    <location>
        <begin position="104"/>
        <end position="185"/>
    </location>
</feature>
<dbReference type="GO" id="GO:0097550">
    <property type="term" value="C:transcription preinitiation complex"/>
    <property type="evidence" value="ECO:0007669"/>
    <property type="project" value="TreeGrafter"/>
</dbReference>
<keyword evidence="5" id="KW-0396">Initiation factor</keyword>
<dbReference type="EMBL" id="FNWU01000028">
    <property type="protein sequence ID" value="SEH67392.1"/>
    <property type="molecule type" value="Genomic_DNA"/>
</dbReference>
<evidence type="ECO:0000256" key="1">
    <source>
        <dbReference type="ARBA" id="ARBA00022737"/>
    </source>
</evidence>
<feature type="domain" description="Cyclin-like" evidence="4">
    <location>
        <begin position="11"/>
        <end position="91"/>
    </location>
</feature>
<dbReference type="Gene3D" id="1.10.472.10">
    <property type="entry name" value="Cyclin-like"/>
    <property type="match status" value="3"/>
</dbReference>
<dbReference type="GO" id="GO:0070897">
    <property type="term" value="P:transcription preinitiation complex assembly"/>
    <property type="evidence" value="ECO:0007669"/>
    <property type="project" value="InterPro"/>
</dbReference>